<evidence type="ECO:0000256" key="3">
    <source>
        <dbReference type="ARBA" id="ARBA00048615"/>
    </source>
</evidence>
<dbReference type="SUPFAM" id="SSF48179">
    <property type="entry name" value="6-phosphogluconate dehydrogenase C-terminal domain-like"/>
    <property type="match status" value="1"/>
</dbReference>
<dbReference type="RefSeq" id="WP_290397989.1">
    <property type="nucleotide sequence ID" value="NZ_JAUHLN010000001.1"/>
</dbReference>
<comment type="caution">
    <text evidence="6">The sequence shown here is derived from an EMBL/GenBank/DDBJ whole genome shotgun (WGS) entry which is preliminary data.</text>
</comment>
<dbReference type="EMBL" id="JAUHLN010000001">
    <property type="protein sequence ID" value="MDN4071834.1"/>
    <property type="molecule type" value="Genomic_DNA"/>
</dbReference>
<evidence type="ECO:0000256" key="2">
    <source>
        <dbReference type="ARBA" id="ARBA00023027"/>
    </source>
</evidence>
<evidence type="ECO:0000256" key="1">
    <source>
        <dbReference type="ARBA" id="ARBA00023002"/>
    </source>
</evidence>
<dbReference type="InterPro" id="IPR036291">
    <property type="entry name" value="NAD(P)-bd_dom_sf"/>
</dbReference>
<comment type="catalytic activity">
    <reaction evidence="3">
        <text>D-mannitol 1-phosphate + NAD(+) = beta-D-fructose 6-phosphate + NADH + H(+)</text>
        <dbReference type="Rhea" id="RHEA:19661"/>
        <dbReference type="ChEBI" id="CHEBI:15378"/>
        <dbReference type="ChEBI" id="CHEBI:57540"/>
        <dbReference type="ChEBI" id="CHEBI:57634"/>
        <dbReference type="ChEBI" id="CHEBI:57945"/>
        <dbReference type="ChEBI" id="CHEBI:61381"/>
        <dbReference type="EC" id="1.1.1.17"/>
    </reaction>
</comment>
<dbReference type="NCBIfam" id="NF002969">
    <property type="entry name" value="PRK03643.1"/>
    <property type="match status" value="1"/>
</dbReference>
<dbReference type="PRINTS" id="PR00084">
    <property type="entry name" value="MTLDHDRGNASE"/>
</dbReference>
<evidence type="ECO:0000259" key="4">
    <source>
        <dbReference type="Pfam" id="PF01232"/>
    </source>
</evidence>
<dbReference type="InterPro" id="IPR000669">
    <property type="entry name" value="Mannitol_DH"/>
</dbReference>
<name>A0ABT8E1Q0_9BACL</name>
<evidence type="ECO:0000313" key="7">
    <source>
        <dbReference type="Proteomes" id="UP001168694"/>
    </source>
</evidence>
<dbReference type="InterPro" id="IPR013328">
    <property type="entry name" value="6PGD_dom2"/>
</dbReference>
<dbReference type="Pfam" id="PF01232">
    <property type="entry name" value="Mannitol_dh"/>
    <property type="match status" value="1"/>
</dbReference>
<dbReference type="Gene3D" id="1.10.1040.10">
    <property type="entry name" value="N-(1-d-carboxylethyl)-l-norvaline Dehydrogenase, domain 2"/>
    <property type="match status" value="1"/>
</dbReference>
<dbReference type="Pfam" id="PF08125">
    <property type="entry name" value="Mannitol_dh_C"/>
    <property type="match status" value="1"/>
</dbReference>
<dbReference type="InterPro" id="IPR013131">
    <property type="entry name" value="Mannitol_DH_N"/>
</dbReference>
<dbReference type="PANTHER" id="PTHR30524:SF0">
    <property type="entry name" value="ALTRONATE OXIDOREDUCTASE-RELATED"/>
    <property type="match status" value="1"/>
</dbReference>
<proteinExistence type="predicted"/>
<reference evidence="6" key="1">
    <citation type="submission" date="2023-06" db="EMBL/GenBank/DDBJ databases">
        <title>Draft Genome Sequences of Representative Paenibacillus Polymyxa, Bacillus cereus, Fictibacillus sp., and Brevibacillus agri Strains Isolated from Amazonian Dark Earth.</title>
        <authorList>
            <person name="Pellegrinetti T.A."/>
            <person name="Cunha I.C.M."/>
            <person name="Chaves M.G."/>
            <person name="Freitas A.S."/>
            <person name="Silva A.V.R."/>
            <person name="Tsai S.M."/>
            <person name="Mendes L.W."/>
        </authorList>
    </citation>
    <scope>NUCLEOTIDE SEQUENCE</scope>
    <source>
        <strain evidence="6">CENA-BCM004</strain>
    </source>
</reference>
<evidence type="ECO:0000259" key="5">
    <source>
        <dbReference type="Pfam" id="PF08125"/>
    </source>
</evidence>
<dbReference type="PANTHER" id="PTHR30524">
    <property type="entry name" value="MANNITOL-1-PHOSPHATE 5-DEHYDROGENASE"/>
    <property type="match status" value="1"/>
</dbReference>
<dbReference type="InterPro" id="IPR013118">
    <property type="entry name" value="Mannitol_DH_C"/>
</dbReference>
<keyword evidence="2" id="KW-0520">NAD</keyword>
<feature type="domain" description="Mannitol dehydrogenase C-terminal" evidence="5">
    <location>
        <begin position="272"/>
        <end position="469"/>
    </location>
</feature>
<protein>
    <submittedName>
        <fullName evidence="6">Tagaturonate reductase</fullName>
    </submittedName>
</protein>
<sequence length="492" mass="55756">MKGLNRAFSDYPVYPERVLQFGEGNFLRGFADWQIQMLNEKAGFNGSAVVVQPRGSGKIERLNQQDGLFTLYLQGIKNGQTTSAHVVVHSVSRGIDLAADYGKFVRLAEKEELRFIISNATEAGIAFEEDARLEERPQKGFPGRLTAFLYHRYQAFQGDVNKGCVIIPCELIEDNGPKLQQIVLKYAMHWNLEEAFIDWLQSANTFCSSLVDRIVPGFPKDTSEEKEDELGYRDELMVVSEPYYLWVIQGPEWLKQELPFEEAGLNSFIVDDLAKYRERKVRILNGAHTAMLPVCYLYGLRTVGESVSGEVTGPFIKDLITEEIILAMDDPQNEMKVYAEEVMERFMNPYIHHFLRSLAMNAISKFKARNVPSVLDFVKRKGKLPSRHVFALSALLYFYKGKREEQEIPLDDSPEVLEGFCSLWKRFDDKEITIEELAGEVLSNELWWGTNLAEIPDLTAAVASNLTAIEEQGMKAALHGLNTAISSKGVVR</sequence>
<organism evidence="6 7">
    <name type="scientific">Fictibacillus terranigra</name>
    <dbReference type="NCBI Taxonomy" id="3058424"/>
    <lineage>
        <taxon>Bacteria</taxon>
        <taxon>Bacillati</taxon>
        <taxon>Bacillota</taxon>
        <taxon>Bacilli</taxon>
        <taxon>Bacillales</taxon>
        <taxon>Fictibacillaceae</taxon>
        <taxon>Fictibacillus</taxon>
    </lineage>
</organism>
<feature type="domain" description="Mannitol dehydrogenase N-terminal" evidence="4">
    <location>
        <begin position="17"/>
        <end position="259"/>
    </location>
</feature>
<keyword evidence="1" id="KW-0560">Oxidoreductase</keyword>
<evidence type="ECO:0000313" key="6">
    <source>
        <dbReference type="EMBL" id="MDN4071834.1"/>
    </source>
</evidence>
<dbReference type="Proteomes" id="UP001168694">
    <property type="component" value="Unassembled WGS sequence"/>
</dbReference>
<accession>A0ABT8E1Q0</accession>
<dbReference type="InterPro" id="IPR008927">
    <property type="entry name" value="6-PGluconate_DH-like_C_sf"/>
</dbReference>
<dbReference type="Gene3D" id="3.40.50.720">
    <property type="entry name" value="NAD(P)-binding Rossmann-like Domain"/>
    <property type="match status" value="1"/>
</dbReference>
<keyword evidence="7" id="KW-1185">Reference proteome</keyword>
<dbReference type="SUPFAM" id="SSF51735">
    <property type="entry name" value="NAD(P)-binding Rossmann-fold domains"/>
    <property type="match status" value="1"/>
</dbReference>
<gene>
    <name evidence="6" type="ORF">QYF49_02165</name>
</gene>